<proteinExistence type="inferred from homology"/>
<dbReference type="GO" id="GO:0006352">
    <property type="term" value="P:DNA-templated transcription initiation"/>
    <property type="evidence" value="ECO:0007669"/>
    <property type="project" value="InterPro"/>
</dbReference>
<comment type="caution">
    <text evidence="7">The sequence shown here is derived from an EMBL/GenBank/DDBJ whole genome shotgun (WGS) entry which is preliminary data.</text>
</comment>
<dbReference type="PANTHER" id="PTHR43133">
    <property type="entry name" value="RNA POLYMERASE ECF-TYPE SIGMA FACTO"/>
    <property type="match status" value="1"/>
</dbReference>
<sequence>MRGPIPDETTRPVVSATIPAAAQVTGDALVIQESLADPERFAGLFDRYADEIHRYVSRRLGPESVSAADDVTAETFLAAFRKRARYDRSRPDARPWLYGMAANLIAKHHRGEVRRLRALARLAEPDGDSFEQRSVERVSARDLRPRLAAGLAALSRKERELFLLVAWADLTYEQASEALGIPMGTVRSRLSRTRAKIRRVLGEES</sequence>
<organism evidence="7 8">
    <name type="scientific">Nonomuraea soli</name>
    <dbReference type="NCBI Taxonomy" id="1032476"/>
    <lineage>
        <taxon>Bacteria</taxon>
        <taxon>Bacillati</taxon>
        <taxon>Actinomycetota</taxon>
        <taxon>Actinomycetes</taxon>
        <taxon>Streptosporangiales</taxon>
        <taxon>Streptosporangiaceae</taxon>
        <taxon>Nonomuraea</taxon>
    </lineage>
</organism>
<dbReference type="Pfam" id="PF08281">
    <property type="entry name" value="Sigma70_r4_2"/>
    <property type="match status" value="1"/>
</dbReference>
<evidence type="ECO:0000256" key="3">
    <source>
        <dbReference type="ARBA" id="ARBA00023082"/>
    </source>
</evidence>
<gene>
    <name evidence="7" type="ORF">HNR30_000348</name>
</gene>
<dbReference type="NCBIfam" id="TIGR02937">
    <property type="entry name" value="sigma70-ECF"/>
    <property type="match status" value="1"/>
</dbReference>
<dbReference type="SUPFAM" id="SSF88659">
    <property type="entry name" value="Sigma3 and sigma4 domains of RNA polymerase sigma factors"/>
    <property type="match status" value="1"/>
</dbReference>
<dbReference type="InterPro" id="IPR013324">
    <property type="entry name" value="RNA_pol_sigma_r3/r4-like"/>
</dbReference>
<dbReference type="RefSeq" id="WP_181607744.1">
    <property type="nucleotide sequence ID" value="NZ_BAABAM010000001.1"/>
</dbReference>
<dbReference type="InterPro" id="IPR039425">
    <property type="entry name" value="RNA_pol_sigma-70-like"/>
</dbReference>
<evidence type="ECO:0000256" key="1">
    <source>
        <dbReference type="ARBA" id="ARBA00010641"/>
    </source>
</evidence>
<dbReference type="InterPro" id="IPR007627">
    <property type="entry name" value="RNA_pol_sigma70_r2"/>
</dbReference>
<evidence type="ECO:0000313" key="8">
    <source>
        <dbReference type="Proteomes" id="UP000530928"/>
    </source>
</evidence>
<dbReference type="InterPro" id="IPR014284">
    <property type="entry name" value="RNA_pol_sigma-70_dom"/>
</dbReference>
<dbReference type="GO" id="GO:0003677">
    <property type="term" value="F:DNA binding"/>
    <property type="evidence" value="ECO:0007669"/>
    <property type="project" value="InterPro"/>
</dbReference>
<accession>A0A7W0HMR5</accession>
<keyword evidence="4" id="KW-0804">Transcription</keyword>
<evidence type="ECO:0000256" key="2">
    <source>
        <dbReference type="ARBA" id="ARBA00023015"/>
    </source>
</evidence>
<dbReference type="InterPro" id="IPR013325">
    <property type="entry name" value="RNA_pol_sigma_r2"/>
</dbReference>
<dbReference type="EMBL" id="JACDUR010000001">
    <property type="protein sequence ID" value="MBA2889013.1"/>
    <property type="molecule type" value="Genomic_DNA"/>
</dbReference>
<reference evidence="7 8" key="1">
    <citation type="submission" date="2020-07" db="EMBL/GenBank/DDBJ databases">
        <title>Genomic Encyclopedia of Type Strains, Phase IV (KMG-IV): sequencing the most valuable type-strain genomes for metagenomic binning, comparative biology and taxonomic classification.</title>
        <authorList>
            <person name="Goeker M."/>
        </authorList>
    </citation>
    <scope>NUCLEOTIDE SEQUENCE [LARGE SCALE GENOMIC DNA]</scope>
    <source>
        <strain evidence="7 8">DSM 45533</strain>
    </source>
</reference>
<dbReference type="PANTHER" id="PTHR43133:SF25">
    <property type="entry name" value="RNA POLYMERASE SIGMA FACTOR RFAY-RELATED"/>
    <property type="match status" value="1"/>
</dbReference>
<dbReference type="InterPro" id="IPR013249">
    <property type="entry name" value="RNA_pol_sigma70_r4_t2"/>
</dbReference>
<keyword evidence="3" id="KW-0731">Sigma factor</keyword>
<dbReference type="InterPro" id="IPR036388">
    <property type="entry name" value="WH-like_DNA-bd_sf"/>
</dbReference>
<dbReference type="Gene3D" id="1.10.1740.10">
    <property type="match status" value="1"/>
</dbReference>
<evidence type="ECO:0000259" key="5">
    <source>
        <dbReference type="Pfam" id="PF04542"/>
    </source>
</evidence>
<dbReference type="CDD" id="cd06171">
    <property type="entry name" value="Sigma70_r4"/>
    <property type="match status" value="1"/>
</dbReference>
<dbReference type="Proteomes" id="UP000530928">
    <property type="component" value="Unassembled WGS sequence"/>
</dbReference>
<dbReference type="GO" id="GO:0016987">
    <property type="term" value="F:sigma factor activity"/>
    <property type="evidence" value="ECO:0007669"/>
    <property type="project" value="UniProtKB-KW"/>
</dbReference>
<dbReference type="AlphaFoldDB" id="A0A7W0HMR5"/>
<comment type="similarity">
    <text evidence="1">Belongs to the sigma-70 factor family. ECF subfamily.</text>
</comment>
<name>A0A7W0HMR5_9ACTN</name>
<dbReference type="Pfam" id="PF04542">
    <property type="entry name" value="Sigma70_r2"/>
    <property type="match status" value="1"/>
</dbReference>
<evidence type="ECO:0000259" key="6">
    <source>
        <dbReference type="Pfam" id="PF08281"/>
    </source>
</evidence>
<keyword evidence="2" id="KW-0805">Transcription regulation</keyword>
<keyword evidence="8" id="KW-1185">Reference proteome</keyword>
<protein>
    <submittedName>
        <fullName evidence="7">RNA polymerase sigma-70 factor (ECF subfamily)</fullName>
    </submittedName>
</protein>
<feature type="domain" description="RNA polymerase sigma-70 region 2" evidence="5">
    <location>
        <begin position="44"/>
        <end position="114"/>
    </location>
</feature>
<feature type="domain" description="RNA polymerase sigma factor 70 region 4 type 2" evidence="6">
    <location>
        <begin position="149"/>
        <end position="197"/>
    </location>
</feature>
<dbReference type="Gene3D" id="1.10.10.10">
    <property type="entry name" value="Winged helix-like DNA-binding domain superfamily/Winged helix DNA-binding domain"/>
    <property type="match status" value="1"/>
</dbReference>
<evidence type="ECO:0000256" key="4">
    <source>
        <dbReference type="ARBA" id="ARBA00023163"/>
    </source>
</evidence>
<evidence type="ECO:0000313" key="7">
    <source>
        <dbReference type="EMBL" id="MBA2889013.1"/>
    </source>
</evidence>
<dbReference type="SUPFAM" id="SSF88946">
    <property type="entry name" value="Sigma2 domain of RNA polymerase sigma factors"/>
    <property type="match status" value="1"/>
</dbReference>